<keyword evidence="6 9" id="KW-0472">Membrane</keyword>
<feature type="transmembrane region" description="Helical" evidence="9">
    <location>
        <begin position="262"/>
        <end position="281"/>
    </location>
</feature>
<dbReference type="Pfam" id="PF00002">
    <property type="entry name" value="7tm_2"/>
    <property type="match status" value="1"/>
</dbReference>
<name>A0ABQ9FHW5_TEGGR</name>
<feature type="compositionally biased region" description="Polar residues" evidence="8">
    <location>
        <begin position="672"/>
        <end position="684"/>
    </location>
</feature>
<evidence type="ECO:0000256" key="2">
    <source>
        <dbReference type="ARBA" id="ARBA00022692"/>
    </source>
</evidence>
<feature type="transmembrane region" description="Helical" evidence="9">
    <location>
        <begin position="372"/>
        <end position="395"/>
    </location>
</feature>
<evidence type="ECO:0000256" key="1">
    <source>
        <dbReference type="ARBA" id="ARBA00004141"/>
    </source>
</evidence>
<reference evidence="12 13" key="1">
    <citation type="submission" date="2022-12" db="EMBL/GenBank/DDBJ databases">
        <title>Chromosome-level genome of Tegillarca granosa.</title>
        <authorList>
            <person name="Kim J."/>
        </authorList>
    </citation>
    <scope>NUCLEOTIDE SEQUENCE [LARGE SCALE GENOMIC DNA]</scope>
    <source>
        <strain evidence="12">Teg-2019</strain>
        <tissue evidence="12">Adductor muscle</tissue>
    </source>
</reference>
<evidence type="ECO:0000259" key="10">
    <source>
        <dbReference type="PROSITE" id="PS50221"/>
    </source>
</evidence>
<evidence type="ECO:0000256" key="9">
    <source>
        <dbReference type="SAM" id="Phobius"/>
    </source>
</evidence>
<dbReference type="PROSITE" id="PS50261">
    <property type="entry name" value="G_PROTEIN_RECEP_F2_4"/>
    <property type="match status" value="1"/>
</dbReference>
<evidence type="ECO:0000256" key="3">
    <source>
        <dbReference type="ARBA" id="ARBA00022729"/>
    </source>
</evidence>
<dbReference type="InterPro" id="IPR008077">
    <property type="entry name" value="GPCR_2_brain_angio_inhib"/>
</dbReference>
<dbReference type="PRINTS" id="PR01694">
    <property type="entry name" value="BAIPRECURSOR"/>
</dbReference>
<keyword evidence="3" id="KW-0732">Signal</keyword>
<sequence length="928" mass="104211">MPVIYWVLNIYPVWEQLLSKNKNGASSIMESVGQISIKSTERKQATSLIIAKKNIVVENKKIENEDIVFPDKSKENYPDWVKDKTKVKISKSALTAGQPVWTSGVYYRNLTDMLHPYLIKDNAVINMKTLYDINSDIMEIAIDNPPNVFNPAIELQFENLGDNYTWNNPLCGWWDFAAKNTPNGAWSTEGCTVYETSEAITICKCTHLTNFAVLMSPGQTPEHHILPLSIISAVGCGLSILFLIITVGVYAAFWRYIKSDRAIILMNLCVALILAYAVFLAGVNRTENKDICTAIAALLHYLFLVAFTMMLAEGIEIAVSVLYVFSTRSRIHWMMPCCWIIPAVIVGISLAVTQLKGYGNTKFCWLSLEDGVLWAFVGPVCLIILINFIIICITLKTMLSSHMMLTKTVREQTKSAVRSLCVILPIMGVSWVLGVFSVNEDLVIFQYIFAICNTLQGLFIFLFHCLTNRQVHDAMKHNRRRKRSLADFTKSTSNVHTNFKGDKEKESSENVQNNMDITKKANPFLEADRQVHEIVGKLAKKEDKKNAFDGKDSEKNVGKDNILSLDDIKISNIVRESEVSANTGGNVNVSMTTTENTKSDSQNSGNEKTQNSRSDIRQKPESTTVELRSSKQSQLSGSDRGHHSGSDGGHHSGSDRGHHSGSDRDTHPKGQGQVNPLRSSVTSSHQYDSVDAFYLGSTGEQPFTSGSAVYEPQRNPEPGQSSEMKKAPLNPPSLQQPSRSYDSVMQQQQVTHSYQKLEPGRYSSGQQSQYTPLILAGDPGPQNQRRVPSHNPSFTSDSGLKKASDIKGKEQQKHKYSPKAQRKNIEQQPSQRQQMPHWGKAKQAAAAKKQMKSQSRDRDNRSRSGDRSRAYAVPVDPYYEQPYARHPSLENVSVQYVGFDPFGAQYQGYPRPRRSRYNQWEEPQVDYW</sequence>
<evidence type="ECO:0000259" key="11">
    <source>
        <dbReference type="PROSITE" id="PS50261"/>
    </source>
</evidence>
<dbReference type="InterPro" id="IPR000832">
    <property type="entry name" value="GPCR_2_secretin-like"/>
</dbReference>
<dbReference type="SMART" id="SM00303">
    <property type="entry name" value="GPS"/>
    <property type="match status" value="1"/>
</dbReference>
<evidence type="ECO:0000256" key="8">
    <source>
        <dbReference type="SAM" id="MobiDB-lite"/>
    </source>
</evidence>
<dbReference type="Proteomes" id="UP001217089">
    <property type="component" value="Unassembled WGS sequence"/>
</dbReference>
<feature type="compositionally biased region" description="Polar residues" evidence="8">
    <location>
        <begin position="781"/>
        <end position="798"/>
    </location>
</feature>
<dbReference type="InterPro" id="IPR017983">
    <property type="entry name" value="GPCR_2_secretin-like_CS"/>
</dbReference>
<evidence type="ECO:0000256" key="6">
    <source>
        <dbReference type="ARBA" id="ARBA00023136"/>
    </source>
</evidence>
<feature type="compositionally biased region" description="Basic and acidic residues" evidence="8">
    <location>
        <begin position="799"/>
        <end position="813"/>
    </location>
</feature>
<organism evidence="12 13">
    <name type="scientific">Tegillarca granosa</name>
    <name type="common">Malaysian cockle</name>
    <name type="synonym">Anadara granosa</name>
    <dbReference type="NCBI Taxonomy" id="220873"/>
    <lineage>
        <taxon>Eukaryota</taxon>
        <taxon>Metazoa</taxon>
        <taxon>Spiralia</taxon>
        <taxon>Lophotrochozoa</taxon>
        <taxon>Mollusca</taxon>
        <taxon>Bivalvia</taxon>
        <taxon>Autobranchia</taxon>
        <taxon>Pteriomorphia</taxon>
        <taxon>Arcoida</taxon>
        <taxon>Arcoidea</taxon>
        <taxon>Arcidae</taxon>
        <taxon>Tegillarca</taxon>
    </lineage>
</organism>
<proteinExistence type="predicted"/>
<keyword evidence="7" id="KW-1015">Disulfide bond</keyword>
<feature type="compositionally biased region" description="Polar residues" evidence="8">
    <location>
        <begin position="621"/>
        <end position="635"/>
    </location>
</feature>
<feature type="transmembrane region" description="Helical" evidence="9">
    <location>
        <begin position="444"/>
        <end position="466"/>
    </location>
</feature>
<feature type="region of interest" description="Disordered" evidence="8">
    <location>
        <begin position="704"/>
        <end position="874"/>
    </location>
</feature>
<keyword evidence="2 9" id="KW-0812">Transmembrane</keyword>
<dbReference type="InterPro" id="IPR046338">
    <property type="entry name" value="GAIN_dom_sf"/>
</dbReference>
<feature type="domain" description="GAIN-B" evidence="10">
    <location>
        <begin position="46"/>
        <end position="221"/>
    </location>
</feature>
<evidence type="ECO:0000256" key="5">
    <source>
        <dbReference type="ARBA" id="ARBA00022989"/>
    </source>
</evidence>
<dbReference type="EMBL" id="JARBDR010000337">
    <property type="protein sequence ID" value="KAJ8315270.1"/>
    <property type="molecule type" value="Genomic_DNA"/>
</dbReference>
<gene>
    <name evidence="12" type="ORF">KUTeg_007420</name>
</gene>
<protein>
    <submittedName>
        <fullName evidence="12">Uncharacterized protein</fullName>
    </submittedName>
</protein>
<feature type="transmembrane region" description="Helical" evidence="9">
    <location>
        <begin position="225"/>
        <end position="250"/>
    </location>
</feature>
<evidence type="ECO:0000313" key="12">
    <source>
        <dbReference type="EMBL" id="KAJ8315270.1"/>
    </source>
</evidence>
<accession>A0ABQ9FHW5</accession>
<keyword evidence="5 9" id="KW-1133">Transmembrane helix</keyword>
<keyword evidence="13" id="KW-1185">Reference proteome</keyword>
<dbReference type="PANTHER" id="PTHR12011">
    <property type="entry name" value="ADHESION G-PROTEIN COUPLED RECEPTOR"/>
    <property type="match status" value="1"/>
</dbReference>
<feature type="domain" description="G-protein coupled receptors family 2 profile 2" evidence="11">
    <location>
        <begin position="228"/>
        <end position="468"/>
    </location>
</feature>
<feature type="compositionally biased region" description="Basic and acidic residues" evidence="8">
    <location>
        <begin position="639"/>
        <end position="668"/>
    </location>
</feature>
<feature type="region of interest" description="Disordered" evidence="8">
    <location>
        <begin position="903"/>
        <end position="928"/>
    </location>
</feature>
<dbReference type="InterPro" id="IPR000203">
    <property type="entry name" value="GPS"/>
</dbReference>
<feature type="transmembrane region" description="Helical" evidence="9">
    <location>
        <begin position="333"/>
        <end position="352"/>
    </location>
</feature>
<feature type="transmembrane region" description="Helical" evidence="9">
    <location>
        <begin position="416"/>
        <end position="438"/>
    </location>
</feature>
<comment type="subcellular location">
    <subcellularLocation>
        <location evidence="1">Membrane</location>
        <topology evidence="1">Multi-pass membrane protein</topology>
    </subcellularLocation>
</comment>
<dbReference type="CDD" id="cd15040">
    <property type="entry name" value="7tmB2_Adhesion"/>
    <property type="match status" value="1"/>
</dbReference>
<dbReference type="Gene3D" id="2.60.220.50">
    <property type="match status" value="1"/>
</dbReference>
<dbReference type="PRINTS" id="PR00249">
    <property type="entry name" value="GPCRSECRETIN"/>
</dbReference>
<comment type="caution">
    <text evidence="12">The sequence shown here is derived from an EMBL/GenBank/DDBJ whole genome shotgun (WGS) entry which is preliminary data.</text>
</comment>
<dbReference type="InterPro" id="IPR017981">
    <property type="entry name" value="GPCR_2-like_7TM"/>
</dbReference>
<dbReference type="Pfam" id="PF01825">
    <property type="entry name" value="GPS"/>
    <property type="match status" value="1"/>
</dbReference>
<dbReference type="PROSITE" id="PS00650">
    <property type="entry name" value="G_PROTEIN_RECEP_F2_2"/>
    <property type="match status" value="1"/>
</dbReference>
<feature type="compositionally biased region" description="Polar residues" evidence="8">
    <location>
        <begin position="581"/>
        <end position="613"/>
    </location>
</feature>
<dbReference type="Gene3D" id="1.20.1070.10">
    <property type="entry name" value="Rhodopsin 7-helix transmembrane proteins"/>
    <property type="match status" value="1"/>
</dbReference>
<dbReference type="PANTHER" id="PTHR12011:SF347">
    <property type="entry name" value="FI21270P1-RELATED"/>
    <property type="match status" value="1"/>
</dbReference>
<evidence type="ECO:0000256" key="4">
    <source>
        <dbReference type="ARBA" id="ARBA00022737"/>
    </source>
</evidence>
<evidence type="ECO:0000313" key="13">
    <source>
        <dbReference type="Proteomes" id="UP001217089"/>
    </source>
</evidence>
<keyword evidence="4" id="KW-0677">Repeat</keyword>
<feature type="compositionally biased region" description="Polar residues" evidence="8">
    <location>
        <begin position="732"/>
        <end position="754"/>
    </location>
</feature>
<dbReference type="PROSITE" id="PS50221">
    <property type="entry name" value="GAIN_B"/>
    <property type="match status" value="1"/>
</dbReference>
<dbReference type="InterPro" id="IPR057244">
    <property type="entry name" value="GAIN_B"/>
</dbReference>
<dbReference type="SUPFAM" id="SSF81321">
    <property type="entry name" value="Family A G protein-coupled receptor-like"/>
    <property type="match status" value="1"/>
</dbReference>
<feature type="transmembrane region" description="Helical" evidence="9">
    <location>
        <begin position="301"/>
        <end position="326"/>
    </location>
</feature>
<feature type="region of interest" description="Disordered" evidence="8">
    <location>
        <begin position="581"/>
        <end position="684"/>
    </location>
</feature>
<feature type="compositionally biased region" description="Basic and acidic residues" evidence="8">
    <location>
        <begin position="854"/>
        <end position="869"/>
    </location>
</feature>
<evidence type="ECO:0000256" key="7">
    <source>
        <dbReference type="ARBA" id="ARBA00023157"/>
    </source>
</evidence>